<keyword evidence="1" id="KW-0813">Transport</keyword>
<feature type="domain" description="ABC transporter" evidence="3">
    <location>
        <begin position="7"/>
        <end position="41"/>
    </location>
</feature>
<reference evidence="4 5" key="1">
    <citation type="submission" date="2019-08" db="EMBL/GenBank/DDBJ databases">
        <title>Actinomadura sp. nov. CYP1-5 isolated from mountain soil.</title>
        <authorList>
            <person name="Songsumanus A."/>
            <person name="Kuncharoen N."/>
            <person name="Kudo T."/>
            <person name="Yuki M."/>
            <person name="Igarashi Y."/>
            <person name="Tanasupawat S."/>
        </authorList>
    </citation>
    <scope>NUCLEOTIDE SEQUENCE [LARGE SCALE GENOMIC DNA]</scope>
    <source>
        <strain evidence="4 5">JCM 14158</strain>
    </source>
</reference>
<keyword evidence="5" id="KW-1185">Reference proteome</keyword>
<organism evidence="4 5">
    <name type="scientific">Actinomadura chibensis</name>
    <dbReference type="NCBI Taxonomy" id="392828"/>
    <lineage>
        <taxon>Bacteria</taxon>
        <taxon>Bacillati</taxon>
        <taxon>Actinomycetota</taxon>
        <taxon>Actinomycetes</taxon>
        <taxon>Streptosporangiales</taxon>
        <taxon>Thermomonosporaceae</taxon>
        <taxon>Actinomadura</taxon>
    </lineage>
</organism>
<dbReference type="EMBL" id="VSFG01000008">
    <property type="protein sequence ID" value="TYB42419.1"/>
    <property type="molecule type" value="Genomic_DNA"/>
</dbReference>
<evidence type="ECO:0000313" key="5">
    <source>
        <dbReference type="Proteomes" id="UP000323380"/>
    </source>
</evidence>
<protein>
    <submittedName>
        <fullName evidence="4">ATP-binding cassette domain-containing protein</fullName>
    </submittedName>
</protein>
<comment type="caution">
    <text evidence="4">The sequence shown here is derived from an EMBL/GenBank/DDBJ whole genome shotgun (WGS) entry which is preliminary data.</text>
</comment>
<dbReference type="Proteomes" id="UP000323380">
    <property type="component" value="Unassembled WGS sequence"/>
</dbReference>
<feature type="region of interest" description="Disordered" evidence="2">
    <location>
        <begin position="58"/>
        <end position="182"/>
    </location>
</feature>
<dbReference type="PANTHER" id="PTHR42781:SF8">
    <property type="entry name" value="BICARBONATE TRANSPORT ATP-BINDING PROTEIN CMPC"/>
    <property type="match status" value="1"/>
</dbReference>
<dbReference type="InterPro" id="IPR050093">
    <property type="entry name" value="ABC_SmlMolc_Importer"/>
</dbReference>
<sequence length="182" mass="19265">MGLAEFASSYPRELSGGMAQRAAIARALANEPDVLLMDEPFGALDALTPAFPHRRVAAAQPDDRLLHPRRRRGHPARRDHCGHAGPRAGGHRGRPAASAHHGNGHGAGIHRVQARHSGRHSAVTAEGRGGGGPASRWGPVARWAPAWPGPAAAPARSARRTTAGRFRRPDAVNRRSERPPAG</sequence>
<dbReference type="GO" id="GO:0016887">
    <property type="term" value="F:ATP hydrolysis activity"/>
    <property type="evidence" value="ECO:0007669"/>
    <property type="project" value="InterPro"/>
</dbReference>
<keyword evidence="4" id="KW-0067">ATP-binding</keyword>
<dbReference type="PANTHER" id="PTHR42781">
    <property type="entry name" value="SPERMIDINE/PUTRESCINE IMPORT ATP-BINDING PROTEIN POTA"/>
    <property type="match status" value="1"/>
</dbReference>
<dbReference type="SUPFAM" id="SSF52540">
    <property type="entry name" value="P-loop containing nucleoside triphosphate hydrolases"/>
    <property type="match status" value="1"/>
</dbReference>
<feature type="compositionally biased region" description="Basic and acidic residues" evidence="2">
    <location>
        <begin position="167"/>
        <end position="182"/>
    </location>
</feature>
<dbReference type="AlphaFoldDB" id="A0A5D0NDP8"/>
<evidence type="ECO:0000259" key="3">
    <source>
        <dbReference type="Pfam" id="PF00005"/>
    </source>
</evidence>
<name>A0A5D0NDP8_9ACTN</name>
<gene>
    <name evidence="4" type="ORF">FXF69_31925</name>
</gene>
<dbReference type="GO" id="GO:0005524">
    <property type="term" value="F:ATP binding"/>
    <property type="evidence" value="ECO:0007669"/>
    <property type="project" value="UniProtKB-KW"/>
</dbReference>
<dbReference type="InterPro" id="IPR003439">
    <property type="entry name" value="ABC_transporter-like_ATP-bd"/>
</dbReference>
<proteinExistence type="predicted"/>
<feature type="compositionally biased region" description="Low complexity" evidence="2">
    <location>
        <begin position="136"/>
        <end position="164"/>
    </location>
</feature>
<evidence type="ECO:0000313" key="4">
    <source>
        <dbReference type="EMBL" id="TYB42419.1"/>
    </source>
</evidence>
<dbReference type="InterPro" id="IPR027417">
    <property type="entry name" value="P-loop_NTPase"/>
</dbReference>
<keyword evidence="4" id="KW-0547">Nucleotide-binding</keyword>
<evidence type="ECO:0000256" key="2">
    <source>
        <dbReference type="SAM" id="MobiDB-lite"/>
    </source>
</evidence>
<accession>A0A5D0NDP8</accession>
<dbReference type="Pfam" id="PF00005">
    <property type="entry name" value="ABC_tran"/>
    <property type="match status" value="1"/>
</dbReference>
<evidence type="ECO:0000256" key="1">
    <source>
        <dbReference type="ARBA" id="ARBA00022448"/>
    </source>
</evidence>
<dbReference type="Gene3D" id="3.40.50.300">
    <property type="entry name" value="P-loop containing nucleotide triphosphate hydrolases"/>
    <property type="match status" value="1"/>
</dbReference>